<dbReference type="AlphaFoldDB" id="A0A3S3QR12"/>
<dbReference type="EMBL" id="MTKO01000081">
    <property type="protein sequence ID" value="RWX45174.1"/>
    <property type="molecule type" value="Genomic_DNA"/>
</dbReference>
<dbReference type="Proteomes" id="UP000287853">
    <property type="component" value="Unassembled WGS sequence"/>
</dbReference>
<keyword evidence="2" id="KW-1185">Reference proteome</keyword>
<comment type="caution">
    <text evidence="1">The sequence shown here is derived from an EMBL/GenBank/DDBJ whole genome shotgun (WGS) entry which is preliminary data.</text>
</comment>
<dbReference type="PANTHER" id="PTHR35586:SF1">
    <property type="entry name" value="SLL1691 PROTEIN"/>
    <property type="match status" value="1"/>
</dbReference>
<gene>
    <name evidence="1" type="ORF">H206_01348</name>
</gene>
<dbReference type="PANTHER" id="PTHR35586">
    <property type="entry name" value="SLL1691 PROTEIN"/>
    <property type="match status" value="1"/>
</dbReference>
<reference evidence="1 2" key="1">
    <citation type="submission" date="2017-01" db="EMBL/GenBank/DDBJ databases">
        <title>The cable genome- insights into the physiology and evolution of filamentous bacteria capable of sulfide oxidation via long distance electron transfer.</title>
        <authorList>
            <person name="Schreiber L."/>
            <person name="Bjerg J.T."/>
            <person name="Boggild A."/>
            <person name="Van De Vossenberg J."/>
            <person name="Meysman F."/>
            <person name="Nielsen L.P."/>
            <person name="Schramm A."/>
            <person name="Kjeldsen K.U."/>
        </authorList>
    </citation>
    <scope>NUCLEOTIDE SEQUENCE [LARGE SCALE GENOMIC DNA]</scope>
    <source>
        <strain evidence="1">MCF</strain>
    </source>
</reference>
<proteinExistence type="predicted"/>
<organism evidence="1 2">
    <name type="scientific">Candidatus Electrothrix aarhusensis</name>
    <dbReference type="NCBI Taxonomy" id="1859131"/>
    <lineage>
        <taxon>Bacteria</taxon>
        <taxon>Pseudomonadati</taxon>
        <taxon>Thermodesulfobacteriota</taxon>
        <taxon>Desulfobulbia</taxon>
        <taxon>Desulfobulbales</taxon>
        <taxon>Desulfobulbaceae</taxon>
        <taxon>Candidatus Electrothrix</taxon>
    </lineage>
</organism>
<evidence type="ECO:0000313" key="1">
    <source>
        <dbReference type="EMBL" id="RWX45174.1"/>
    </source>
</evidence>
<sequence length="250" mass="30237">MKVDNERMPNSDMDSDWKDVIEDFTEDFFRFYLPEIHQGIDFAQGVKFLDRELNEILSDSDNVRREADRLLEVRLNNGQAEWILIHIEVQGCRDKSFAQRMYVYNYRIFDKHRRKVVSIALLIDSNRSFRPARFQTELFGCEIRFTFPVIKLMDFDRPGIEDNDSPFAIITRVQLAKLKSEKDPDKRYSFRMDLTKELYNRNYRKEQVVRLYRFIDYVLKLPKPKALQFKKEMELFEEARTMPIFQVQRE</sequence>
<evidence type="ECO:0000313" key="2">
    <source>
        <dbReference type="Proteomes" id="UP000287853"/>
    </source>
</evidence>
<protein>
    <submittedName>
        <fullName evidence="1">Putative transposase, YhgA-like</fullName>
    </submittedName>
</protein>
<accession>A0A3S3QR12</accession>
<name>A0A3S3QR12_9BACT</name>